<keyword evidence="2" id="KW-0732">Signal</keyword>
<evidence type="ECO:0000313" key="4">
    <source>
        <dbReference type="Proteomes" id="UP000694863"/>
    </source>
</evidence>
<evidence type="ECO:0000256" key="2">
    <source>
        <dbReference type="SAM" id="SignalP"/>
    </source>
</evidence>
<comment type="similarity">
    <text evidence="1">Belongs to the serpin family.</text>
</comment>
<evidence type="ECO:0000259" key="3">
    <source>
        <dbReference type="SMART" id="SM00093"/>
    </source>
</evidence>
<evidence type="ECO:0000256" key="1">
    <source>
        <dbReference type="RuleBase" id="RU000411"/>
    </source>
</evidence>
<dbReference type="PANTHER" id="PTHR11461">
    <property type="entry name" value="SERINE PROTEASE INHIBITOR, SERPIN"/>
    <property type="match status" value="1"/>
</dbReference>
<dbReference type="RefSeq" id="XP_004699151.1">
    <property type="nucleotide sequence ID" value="XM_004699094.2"/>
</dbReference>
<protein>
    <submittedName>
        <fullName evidence="5">Serpin A12</fullName>
    </submittedName>
</protein>
<dbReference type="Proteomes" id="UP000694863">
    <property type="component" value="Unplaced"/>
</dbReference>
<dbReference type="GeneID" id="101652893"/>
<name>A0ABM0IFV5_ECHTE</name>
<dbReference type="InterPro" id="IPR042185">
    <property type="entry name" value="Serpin_sf_2"/>
</dbReference>
<gene>
    <name evidence="5" type="primary">SERPINA12</name>
</gene>
<dbReference type="InterPro" id="IPR000215">
    <property type="entry name" value="Serpin_fam"/>
</dbReference>
<sequence>MHPTPGLGLLLAGLLVVKGFPEHKPSPNGEVSKGKQTAQELARRNTEFGFRLFKKLASTEPHGNIFFSPLSLSTAFSMLSLGAQDSTLEEIQRAFCFHDMPDKELHEGFHYLIQELNQQNQDLKLDLSNILFIDRGLQPRQKFMTDVKSLYNADTIPTDFHNLEATQKQINDYVHQKTHGKISNLIKRIDSGTVMLLINYIYFRARWKHEFDPKQTREEDFMLGQNKSVKVPMMFQGGMFKVGYDNQLSCTVLEMPYQKDFMAMFILPDVGKVEAVEEAMVTKVMLKWKKMITERVVDVFMPKFTITGTYNLKKLFSHLGITKIFEEHGDLTRISPHRSLKVGEAIHKANLRLDEKGSEGAAGTGAQTLPMEKPEEVRFNRTFLMMICQEKTSSVLFLGKITNPAGS</sequence>
<reference evidence="5" key="1">
    <citation type="submission" date="2025-08" db="UniProtKB">
        <authorList>
            <consortium name="RefSeq"/>
        </authorList>
    </citation>
    <scope>IDENTIFICATION</scope>
</reference>
<feature type="signal peptide" evidence="2">
    <location>
        <begin position="1"/>
        <end position="19"/>
    </location>
</feature>
<dbReference type="SMART" id="SM00093">
    <property type="entry name" value="SERPIN"/>
    <property type="match status" value="1"/>
</dbReference>
<keyword evidence="4" id="KW-1185">Reference proteome</keyword>
<organism evidence="4 5">
    <name type="scientific">Echinops telfairi</name>
    <name type="common">Lesser hedgehog tenrec</name>
    <dbReference type="NCBI Taxonomy" id="9371"/>
    <lineage>
        <taxon>Eukaryota</taxon>
        <taxon>Metazoa</taxon>
        <taxon>Chordata</taxon>
        <taxon>Craniata</taxon>
        <taxon>Vertebrata</taxon>
        <taxon>Euteleostomi</taxon>
        <taxon>Mammalia</taxon>
        <taxon>Eutheria</taxon>
        <taxon>Afrotheria</taxon>
        <taxon>Tenrecidae</taxon>
        <taxon>Tenrecinae</taxon>
        <taxon>Echinops</taxon>
    </lineage>
</organism>
<feature type="chain" id="PRO_5045706379" evidence="2">
    <location>
        <begin position="20"/>
        <end position="407"/>
    </location>
</feature>
<evidence type="ECO:0000313" key="5">
    <source>
        <dbReference type="RefSeq" id="XP_004699151.1"/>
    </source>
</evidence>
<dbReference type="PANTHER" id="PTHR11461:SF157">
    <property type="entry name" value="SERPIN A12"/>
    <property type="match status" value="1"/>
</dbReference>
<dbReference type="InterPro" id="IPR023795">
    <property type="entry name" value="Serpin_CS"/>
</dbReference>
<proteinExistence type="inferred from homology"/>
<dbReference type="InterPro" id="IPR023796">
    <property type="entry name" value="Serpin_dom"/>
</dbReference>
<feature type="domain" description="Serpin" evidence="3">
    <location>
        <begin position="50"/>
        <end position="404"/>
    </location>
</feature>
<dbReference type="InterPro" id="IPR036186">
    <property type="entry name" value="Serpin_sf"/>
</dbReference>
<dbReference type="Gene3D" id="3.30.497.10">
    <property type="entry name" value="Antithrombin, subunit I, domain 2"/>
    <property type="match status" value="1"/>
</dbReference>
<dbReference type="PROSITE" id="PS00284">
    <property type="entry name" value="SERPIN"/>
    <property type="match status" value="1"/>
</dbReference>
<dbReference type="Gene3D" id="2.30.39.10">
    <property type="entry name" value="Alpha-1-antitrypsin, domain 1"/>
    <property type="match status" value="1"/>
</dbReference>
<dbReference type="InterPro" id="IPR042178">
    <property type="entry name" value="Serpin_sf_1"/>
</dbReference>
<accession>A0ABM0IFV5</accession>
<dbReference type="SUPFAM" id="SSF56574">
    <property type="entry name" value="Serpins"/>
    <property type="match status" value="1"/>
</dbReference>
<dbReference type="Pfam" id="PF00079">
    <property type="entry name" value="Serpin"/>
    <property type="match status" value="1"/>
</dbReference>